<dbReference type="EMBL" id="UINC01001233">
    <property type="protein sequence ID" value="SUZ75085.1"/>
    <property type="molecule type" value="Genomic_DNA"/>
</dbReference>
<sequence length="131" mass="14047">MVAGPSKEAVMPKLIEEPTVIQSAGNKPKRIEEYVGRVNTGDAGVSVARMVSPEGWVEPGQRPGFREITLVLRGLLRVEHNEGVIDVRAGQAVVTSPGEWVRYDTPEPGGAEYVAVCVPAFAPSTVHRDDG</sequence>
<organism evidence="1">
    <name type="scientific">marine metagenome</name>
    <dbReference type="NCBI Taxonomy" id="408172"/>
    <lineage>
        <taxon>unclassified sequences</taxon>
        <taxon>metagenomes</taxon>
        <taxon>ecological metagenomes</taxon>
    </lineage>
</organism>
<protein>
    <recommendedName>
        <fullName evidence="2">Cupin 2 conserved barrel domain-containing protein</fullName>
    </recommendedName>
</protein>
<accession>A0A381Q6W7</accession>
<evidence type="ECO:0000313" key="1">
    <source>
        <dbReference type="EMBL" id="SUZ75085.1"/>
    </source>
</evidence>
<dbReference type="Gene3D" id="2.60.120.10">
    <property type="entry name" value="Jelly Rolls"/>
    <property type="match status" value="1"/>
</dbReference>
<reference evidence="1" key="1">
    <citation type="submission" date="2018-05" db="EMBL/GenBank/DDBJ databases">
        <authorList>
            <person name="Lanie J.A."/>
            <person name="Ng W.-L."/>
            <person name="Kazmierczak K.M."/>
            <person name="Andrzejewski T.M."/>
            <person name="Davidsen T.M."/>
            <person name="Wayne K.J."/>
            <person name="Tettelin H."/>
            <person name="Glass J.I."/>
            <person name="Rusch D."/>
            <person name="Podicherti R."/>
            <person name="Tsui H.-C.T."/>
            <person name="Winkler M.E."/>
        </authorList>
    </citation>
    <scope>NUCLEOTIDE SEQUENCE</scope>
</reference>
<dbReference type="AlphaFoldDB" id="A0A381Q6W7"/>
<dbReference type="InterPro" id="IPR011051">
    <property type="entry name" value="RmlC_Cupin_sf"/>
</dbReference>
<dbReference type="SUPFAM" id="SSF51182">
    <property type="entry name" value="RmlC-like cupins"/>
    <property type="match status" value="1"/>
</dbReference>
<dbReference type="InterPro" id="IPR014710">
    <property type="entry name" value="RmlC-like_jellyroll"/>
</dbReference>
<evidence type="ECO:0008006" key="2">
    <source>
        <dbReference type="Google" id="ProtNLM"/>
    </source>
</evidence>
<name>A0A381Q6W7_9ZZZZ</name>
<proteinExistence type="predicted"/>
<gene>
    <name evidence="1" type="ORF">METZ01_LOCUS27939</name>
</gene>